<dbReference type="PROSITE" id="PS51007">
    <property type="entry name" value="CYTC"/>
    <property type="match status" value="1"/>
</dbReference>
<feature type="chain" id="PRO_5020284987" description="Cytochrome c domain-containing protein" evidence="5">
    <location>
        <begin position="24"/>
        <end position="96"/>
    </location>
</feature>
<evidence type="ECO:0000313" key="7">
    <source>
        <dbReference type="EMBL" id="RZU39408.1"/>
    </source>
</evidence>
<name>A0A4Q7YPS1_9BACT</name>
<reference evidence="7 8" key="1">
    <citation type="submission" date="2019-02" db="EMBL/GenBank/DDBJ databases">
        <title>Genomic Encyclopedia of Archaeal and Bacterial Type Strains, Phase II (KMG-II): from individual species to whole genera.</title>
        <authorList>
            <person name="Goeker M."/>
        </authorList>
    </citation>
    <scope>NUCLEOTIDE SEQUENCE [LARGE SCALE GENOMIC DNA]</scope>
    <source>
        <strain evidence="7 8">DSM 18101</strain>
    </source>
</reference>
<dbReference type="InterPro" id="IPR009056">
    <property type="entry name" value="Cyt_c-like_dom"/>
</dbReference>
<gene>
    <name evidence="7" type="ORF">BDD14_0791</name>
</gene>
<dbReference type="InterPro" id="IPR036909">
    <property type="entry name" value="Cyt_c-like_dom_sf"/>
</dbReference>
<evidence type="ECO:0000256" key="4">
    <source>
        <dbReference type="PROSITE-ProRule" id="PRU00433"/>
    </source>
</evidence>
<keyword evidence="3 4" id="KW-0408">Iron</keyword>
<evidence type="ECO:0000256" key="3">
    <source>
        <dbReference type="ARBA" id="ARBA00023004"/>
    </source>
</evidence>
<organism evidence="7 8">
    <name type="scientific">Edaphobacter modestus</name>
    <dbReference type="NCBI Taxonomy" id="388466"/>
    <lineage>
        <taxon>Bacteria</taxon>
        <taxon>Pseudomonadati</taxon>
        <taxon>Acidobacteriota</taxon>
        <taxon>Terriglobia</taxon>
        <taxon>Terriglobales</taxon>
        <taxon>Acidobacteriaceae</taxon>
        <taxon>Edaphobacter</taxon>
    </lineage>
</organism>
<proteinExistence type="predicted"/>
<evidence type="ECO:0000313" key="8">
    <source>
        <dbReference type="Proteomes" id="UP000292958"/>
    </source>
</evidence>
<evidence type="ECO:0000259" key="6">
    <source>
        <dbReference type="PROSITE" id="PS51007"/>
    </source>
</evidence>
<dbReference type="GO" id="GO:0009055">
    <property type="term" value="F:electron transfer activity"/>
    <property type="evidence" value="ECO:0007669"/>
    <property type="project" value="InterPro"/>
</dbReference>
<protein>
    <recommendedName>
        <fullName evidence="6">Cytochrome c domain-containing protein</fullName>
    </recommendedName>
</protein>
<accession>A0A4Q7YPS1</accession>
<dbReference type="SUPFAM" id="SSF46626">
    <property type="entry name" value="Cytochrome c"/>
    <property type="match status" value="1"/>
</dbReference>
<evidence type="ECO:0000256" key="5">
    <source>
        <dbReference type="SAM" id="SignalP"/>
    </source>
</evidence>
<keyword evidence="1 4" id="KW-0349">Heme</keyword>
<keyword evidence="5" id="KW-0732">Signal</keyword>
<dbReference type="RefSeq" id="WP_130417624.1">
    <property type="nucleotide sequence ID" value="NZ_SHKW01000001.1"/>
</dbReference>
<dbReference type="GO" id="GO:0046872">
    <property type="term" value="F:metal ion binding"/>
    <property type="evidence" value="ECO:0007669"/>
    <property type="project" value="UniProtKB-KW"/>
</dbReference>
<dbReference type="EMBL" id="SHKW01000001">
    <property type="protein sequence ID" value="RZU39408.1"/>
    <property type="molecule type" value="Genomic_DNA"/>
</dbReference>
<sequence length="96" mass="11013">MNRRFLSVMLCSWVLLIVSIALAAQEQKTDKPTATVQQQTRPLKTGEQVYNDNCVRCHTPPMVLSPRITGTIVMHMRSRARLSRKDEELLLKFFAP</sequence>
<evidence type="ECO:0000256" key="1">
    <source>
        <dbReference type="ARBA" id="ARBA00022617"/>
    </source>
</evidence>
<feature type="signal peptide" evidence="5">
    <location>
        <begin position="1"/>
        <end position="23"/>
    </location>
</feature>
<keyword evidence="2 4" id="KW-0479">Metal-binding</keyword>
<evidence type="ECO:0000256" key="2">
    <source>
        <dbReference type="ARBA" id="ARBA00022723"/>
    </source>
</evidence>
<comment type="caution">
    <text evidence="7">The sequence shown here is derived from an EMBL/GenBank/DDBJ whole genome shotgun (WGS) entry which is preliminary data.</text>
</comment>
<dbReference type="GO" id="GO:0020037">
    <property type="term" value="F:heme binding"/>
    <property type="evidence" value="ECO:0007669"/>
    <property type="project" value="InterPro"/>
</dbReference>
<dbReference type="Gene3D" id="1.10.760.10">
    <property type="entry name" value="Cytochrome c-like domain"/>
    <property type="match status" value="1"/>
</dbReference>
<dbReference type="Proteomes" id="UP000292958">
    <property type="component" value="Unassembled WGS sequence"/>
</dbReference>
<dbReference type="OrthoDB" id="123469at2"/>
<keyword evidence="8" id="KW-1185">Reference proteome</keyword>
<feature type="domain" description="Cytochrome c" evidence="6">
    <location>
        <begin position="41"/>
        <end position="96"/>
    </location>
</feature>
<dbReference type="AlphaFoldDB" id="A0A4Q7YPS1"/>